<dbReference type="GO" id="GO:0015937">
    <property type="term" value="P:coenzyme A biosynthetic process"/>
    <property type="evidence" value="ECO:0007669"/>
    <property type="project" value="UniProtKB-UniRule"/>
</dbReference>
<dbReference type="EMBL" id="MKVH01000008">
    <property type="protein sequence ID" value="OJX59982.1"/>
    <property type="molecule type" value="Genomic_DNA"/>
</dbReference>
<keyword evidence="3 5" id="KW-0067">ATP-binding</keyword>
<comment type="caution">
    <text evidence="7">The sequence shown here is derived from an EMBL/GenBank/DDBJ whole genome shotgun (WGS) entry which is preliminary data.</text>
</comment>
<name>A0A1M3L3N5_9BACT</name>
<comment type="function">
    <text evidence="5">Catalyzes the phosphorylation of the 3'-hydroxyl group of dephosphocoenzyme A to form coenzyme A.</text>
</comment>
<dbReference type="Pfam" id="PF01121">
    <property type="entry name" value="CoaE"/>
    <property type="match status" value="1"/>
</dbReference>
<accession>A0A1M3L3N5</accession>
<dbReference type="GO" id="GO:0005524">
    <property type="term" value="F:ATP binding"/>
    <property type="evidence" value="ECO:0007669"/>
    <property type="project" value="UniProtKB-UniRule"/>
</dbReference>
<evidence type="ECO:0000256" key="3">
    <source>
        <dbReference type="ARBA" id="ARBA00022840"/>
    </source>
</evidence>
<dbReference type="PROSITE" id="PS51219">
    <property type="entry name" value="DPCK"/>
    <property type="match status" value="1"/>
</dbReference>
<comment type="similarity">
    <text evidence="1 5">Belongs to the CoaE family.</text>
</comment>
<comment type="pathway">
    <text evidence="5">Cofactor biosynthesis; coenzyme A biosynthesis; CoA from (R)-pantothenate: step 5/5.</text>
</comment>
<keyword evidence="5" id="KW-0808">Transferase</keyword>
<comment type="subcellular location">
    <subcellularLocation>
        <location evidence="5">Cytoplasm</location>
    </subcellularLocation>
</comment>
<dbReference type="UniPathway" id="UPA00241">
    <property type="reaction ID" value="UER00356"/>
</dbReference>
<evidence type="ECO:0000313" key="7">
    <source>
        <dbReference type="EMBL" id="OJX59982.1"/>
    </source>
</evidence>
<gene>
    <name evidence="5" type="primary">coaE</name>
    <name evidence="7" type="ORF">BGO89_08300</name>
</gene>
<comment type="catalytic activity">
    <reaction evidence="5">
        <text>3'-dephospho-CoA + ATP = ADP + CoA + H(+)</text>
        <dbReference type="Rhea" id="RHEA:18245"/>
        <dbReference type="ChEBI" id="CHEBI:15378"/>
        <dbReference type="ChEBI" id="CHEBI:30616"/>
        <dbReference type="ChEBI" id="CHEBI:57287"/>
        <dbReference type="ChEBI" id="CHEBI:57328"/>
        <dbReference type="ChEBI" id="CHEBI:456216"/>
        <dbReference type="EC" id="2.7.1.24"/>
    </reaction>
</comment>
<evidence type="ECO:0000256" key="6">
    <source>
        <dbReference type="NCBIfam" id="TIGR00152"/>
    </source>
</evidence>
<sequence>MTTVGITGGIGTGKSTVAQILRQRGWPVYASDDTATTIMENDADVHRELVELFGPSAMHDGTPDRTAIAALVFGDDPEARRRLAALNAIVHPRVREEHRTRMAEHRAMGTPVMAIESALLFDAGLDREVDVVVVVDADDDVRIRRVMERNKLTREQVLARIAAQMPMAEQRSRANFVIRNDAGLEALTESTNAVAARIEAGASAGDGQVS</sequence>
<dbReference type="AlphaFoldDB" id="A0A1M3L3N5"/>
<protein>
    <recommendedName>
        <fullName evidence="5 6">Dephospho-CoA kinase</fullName>
        <ecNumber evidence="5 6">2.7.1.24</ecNumber>
    </recommendedName>
    <alternativeName>
        <fullName evidence="5">Dephosphocoenzyme A kinase</fullName>
    </alternativeName>
</protein>
<dbReference type="GO" id="GO:0004140">
    <property type="term" value="F:dephospho-CoA kinase activity"/>
    <property type="evidence" value="ECO:0007669"/>
    <property type="project" value="UniProtKB-UniRule"/>
</dbReference>
<keyword evidence="4 5" id="KW-0173">Coenzyme A biosynthesis</keyword>
<evidence type="ECO:0000256" key="2">
    <source>
        <dbReference type="ARBA" id="ARBA00022741"/>
    </source>
</evidence>
<evidence type="ECO:0000256" key="1">
    <source>
        <dbReference type="ARBA" id="ARBA00009018"/>
    </source>
</evidence>
<keyword evidence="5 7" id="KW-0418">Kinase</keyword>
<evidence type="ECO:0000256" key="4">
    <source>
        <dbReference type="ARBA" id="ARBA00022993"/>
    </source>
</evidence>
<dbReference type="NCBIfam" id="TIGR00152">
    <property type="entry name" value="dephospho-CoA kinase"/>
    <property type="match status" value="1"/>
</dbReference>
<dbReference type="SUPFAM" id="SSF52540">
    <property type="entry name" value="P-loop containing nucleoside triphosphate hydrolases"/>
    <property type="match status" value="1"/>
</dbReference>
<dbReference type="PANTHER" id="PTHR10695:SF46">
    <property type="entry name" value="BIFUNCTIONAL COENZYME A SYNTHASE-RELATED"/>
    <property type="match status" value="1"/>
</dbReference>
<dbReference type="EC" id="2.7.1.24" evidence="5 6"/>
<evidence type="ECO:0000256" key="5">
    <source>
        <dbReference type="HAMAP-Rule" id="MF_00376"/>
    </source>
</evidence>
<dbReference type="GO" id="GO:0005737">
    <property type="term" value="C:cytoplasm"/>
    <property type="evidence" value="ECO:0007669"/>
    <property type="project" value="UniProtKB-SubCell"/>
</dbReference>
<keyword evidence="2 5" id="KW-0547">Nucleotide-binding</keyword>
<proteinExistence type="inferred from homology"/>
<dbReference type="InterPro" id="IPR001977">
    <property type="entry name" value="Depp_CoAkinase"/>
</dbReference>
<dbReference type="InterPro" id="IPR027417">
    <property type="entry name" value="P-loop_NTPase"/>
</dbReference>
<dbReference type="CDD" id="cd02022">
    <property type="entry name" value="DPCK"/>
    <property type="match status" value="1"/>
</dbReference>
<dbReference type="PANTHER" id="PTHR10695">
    <property type="entry name" value="DEPHOSPHO-COA KINASE-RELATED"/>
    <property type="match status" value="1"/>
</dbReference>
<dbReference type="STRING" id="1895771.BGO89_08300"/>
<keyword evidence="5" id="KW-0963">Cytoplasm</keyword>
<organism evidence="7 8">
    <name type="scientific">Candidatus Kapaibacterium thiocyanatum</name>
    <dbReference type="NCBI Taxonomy" id="1895771"/>
    <lineage>
        <taxon>Bacteria</taxon>
        <taxon>Pseudomonadati</taxon>
        <taxon>Candidatus Kapaibacteriota</taxon>
        <taxon>Candidatus Kapaibacteriia</taxon>
        <taxon>Candidatus Kapaibacteriales</taxon>
        <taxon>Candidatus Kapaibacteriaceae</taxon>
        <taxon>Candidatus Kapaibacterium</taxon>
    </lineage>
</organism>
<reference evidence="7 8" key="1">
    <citation type="submission" date="2016-09" db="EMBL/GenBank/DDBJ databases">
        <title>Genome-resolved meta-omics ties microbial dynamics to process performance in biotechnology for thiocyanate degradation.</title>
        <authorList>
            <person name="Kantor R.S."/>
            <person name="Huddy R.J."/>
            <person name="Iyer R."/>
            <person name="Thomas B.C."/>
            <person name="Brown C.T."/>
            <person name="Anantharaman K."/>
            <person name="Tringe S."/>
            <person name="Hettich R.L."/>
            <person name="Harrison S.T."/>
            <person name="Banfield J.F."/>
        </authorList>
    </citation>
    <scope>NUCLEOTIDE SEQUENCE [LARGE SCALE GENOMIC DNA]</scope>
    <source>
        <strain evidence="7">59-99</strain>
    </source>
</reference>
<feature type="binding site" evidence="5">
    <location>
        <begin position="11"/>
        <end position="16"/>
    </location>
    <ligand>
        <name>ATP</name>
        <dbReference type="ChEBI" id="CHEBI:30616"/>
    </ligand>
</feature>
<dbReference type="Gene3D" id="3.40.50.300">
    <property type="entry name" value="P-loop containing nucleotide triphosphate hydrolases"/>
    <property type="match status" value="1"/>
</dbReference>
<dbReference type="HAMAP" id="MF_00376">
    <property type="entry name" value="Dephospho_CoA_kinase"/>
    <property type="match status" value="1"/>
</dbReference>
<evidence type="ECO:0000313" key="8">
    <source>
        <dbReference type="Proteomes" id="UP000184233"/>
    </source>
</evidence>
<dbReference type="Proteomes" id="UP000184233">
    <property type="component" value="Unassembled WGS sequence"/>
</dbReference>